<dbReference type="InterPro" id="IPR010260">
    <property type="entry name" value="AlpA"/>
</dbReference>
<sequence>MPFRLNGAAVESGGPEDRLLPWDRVQDMAGISRTTAWRMQRSGAFPTPVVVSPGRVAWWESELTAWKGARGNVASLQPPTRPRLPGMPRRAPIRTPQVAAPPPPVVQPDLLIEPEAPLEKPTRTRRRSGRLNADQIDFGF</sequence>
<proteinExistence type="predicted"/>
<organism evidence="2 3">
    <name type="scientific">Brevundimonas aurifodinae</name>
    <dbReference type="NCBI Taxonomy" id="1508312"/>
    <lineage>
        <taxon>Bacteria</taxon>
        <taxon>Pseudomonadati</taxon>
        <taxon>Pseudomonadota</taxon>
        <taxon>Alphaproteobacteria</taxon>
        <taxon>Caulobacterales</taxon>
        <taxon>Caulobacteraceae</taxon>
        <taxon>Brevundimonas</taxon>
    </lineage>
</organism>
<evidence type="ECO:0000256" key="1">
    <source>
        <dbReference type="SAM" id="MobiDB-lite"/>
    </source>
</evidence>
<accession>A0ABV1NMK2</accession>
<evidence type="ECO:0000313" key="3">
    <source>
        <dbReference type="Proteomes" id="UP001445732"/>
    </source>
</evidence>
<dbReference type="Pfam" id="PF05930">
    <property type="entry name" value="Phage_AlpA"/>
    <property type="match status" value="1"/>
</dbReference>
<keyword evidence="3" id="KW-1185">Reference proteome</keyword>
<dbReference type="Proteomes" id="UP001445732">
    <property type="component" value="Unassembled WGS sequence"/>
</dbReference>
<name>A0ABV1NMK2_9CAUL</name>
<protein>
    <submittedName>
        <fullName evidence="2">AlpA family phage regulatory protein</fullName>
    </submittedName>
</protein>
<feature type="region of interest" description="Disordered" evidence="1">
    <location>
        <begin position="72"/>
        <end position="140"/>
    </location>
</feature>
<reference evidence="2 3" key="1">
    <citation type="submission" date="2024-06" db="EMBL/GenBank/DDBJ databases">
        <title>Brevundimonas sp. C11.</title>
        <authorList>
            <person name="Maltman C."/>
        </authorList>
    </citation>
    <scope>NUCLEOTIDE SEQUENCE [LARGE SCALE GENOMIC DNA]</scope>
    <source>
        <strain evidence="2 3">C11</strain>
    </source>
</reference>
<dbReference type="RefSeq" id="WP_349683666.1">
    <property type="nucleotide sequence ID" value="NZ_JBEGDD010000003.1"/>
</dbReference>
<comment type="caution">
    <text evidence="2">The sequence shown here is derived from an EMBL/GenBank/DDBJ whole genome shotgun (WGS) entry which is preliminary data.</text>
</comment>
<dbReference type="EMBL" id="JBEGDD010000003">
    <property type="protein sequence ID" value="MEQ7154499.1"/>
    <property type="molecule type" value="Genomic_DNA"/>
</dbReference>
<gene>
    <name evidence="2" type="ORF">ABN401_04665</name>
</gene>
<evidence type="ECO:0000313" key="2">
    <source>
        <dbReference type="EMBL" id="MEQ7154499.1"/>
    </source>
</evidence>